<dbReference type="InterPro" id="IPR036779">
    <property type="entry name" value="LysM_dom_sf"/>
</dbReference>
<dbReference type="RefSeq" id="WP_141612636.1">
    <property type="nucleotide sequence ID" value="NZ_VIGC02000079.1"/>
</dbReference>
<dbReference type="InterPro" id="IPR001375">
    <property type="entry name" value="Peptidase_S9_cat"/>
</dbReference>
<dbReference type="SUPFAM" id="SSF53474">
    <property type="entry name" value="alpha/beta-Hydrolases"/>
    <property type="match status" value="1"/>
</dbReference>
<feature type="chain" id="PRO_5021979491" evidence="2">
    <location>
        <begin position="28"/>
        <end position="421"/>
    </location>
</feature>
<dbReference type="Proteomes" id="UP000317371">
    <property type="component" value="Unassembled WGS sequence"/>
</dbReference>
<keyword evidence="2" id="KW-0732">Signal</keyword>
<feature type="domain" description="Peptidase S9 prolyl oligopeptidase catalytic" evidence="3">
    <location>
        <begin position="211"/>
        <end position="419"/>
    </location>
</feature>
<dbReference type="GO" id="GO:0006508">
    <property type="term" value="P:proteolysis"/>
    <property type="evidence" value="ECO:0007669"/>
    <property type="project" value="InterPro"/>
</dbReference>
<evidence type="ECO:0000256" key="2">
    <source>
        <dbReference type="SAM" id="SignalP"/>
    </source>
</evidence>
<dbReference type="PANTHER" id="PTHR22946">
    <property type="entry name" value="DIENELACTONE HYDROLASE DOMAIN-CONTAINING PROTEIN-RELATED"/>
    <property type="match status" value="1"/>
</dbReference>
<dbReference type="InterPro" id="IPR002471">
    <property type="entry name" value="Pept_S9_AS"/>
</dbReference>
<dbReference type="PANTHER" id="PTHR22946:SF9">
    <property type="entry name" value="POLYKETIDE TRANSFERASE AF380"/>
    <property type="match status" value="1"/>
</dbReference>
<dbReference type="PROSITE" id="PS00708">
    <property type="entry name" value="PRO_ENDOPEP_SER"/>
    <property type="match status" value="1"/>
</dbReference>
<dbReference type="Gene3D" id="3.40.50.1820">
    <property type="entry name" value="alpha/beta hydrolase"/>
    <property type="match status" value="1"/>
</dbReference>
<feature type="signal peptide" evidence="2">
    <location>
        <begin position="1"/>
        <end position="27"/>
    </location>
</feature>
<dbReference type="OrthoDB" id="31158at2"/>
<dbReference type="EMBL" id="VIGC01000081">
    <property type="protein sequence ID" value="TQE92908.1"/>
    <property type="molecule type" value="Genomic_DNA"/>
</dbReference>
<protein>
    <submittedName>
        <fullName evidence="4">S9 family peptidase</fullName>
    </submittedName>
</protein>
<dbReference type="GO" id="GO:0004252">
    <property type="term" value="F:serine-type endopeptidase activity"/>
    <property type="evidence" value="ECO:0007669"/>
    <property type="project" value="InterPro"/>
</dbReference>
<evidence type="ECO:0000313" key="5">
    <source>
        <dbReference type="Proteomes" id="UP000317371"/>
    </source>
</evidence>
<proteinExistence type="predicted"/>
<evidence type="ECO:0000256" key="1">
    <source>
        <dbReference type="ARBA" id="ARBA00022801"/>
    </source>
</evidence>
<evidence type="ECO:0000313" key="4">
    <source>
        <dbReference type="EMBL" id="TQE92908.1"/>
    </source>
</evidence>
<dbReference type="InterPro" id="IPR050261">
    <property type="entry name" value="FrsA_esterase"/>
</dbReference>
<sequence length="421" mass="44972">MGKKTFLALLAGIGLLAWGMVGRPAQAQTAVACAAEVVVQAGDSLSSLAGQYLGNPAAFDAIVQATNARAATDGSYATIADAHLIQVGWKLCIPAGSVALLPTPTPTPASPLPTPTPLPPGVPHPLTIEYLRQGEYPGSPLVVEQVLEPGVNYSRAIVSYRSEGLKIYALLTTPNGEKPPTGWPVIVFNHGYIPPEIYRTTERYVAYVDGFARSGYMVLRPDYRGHGSSEGEASGAYGSPAYTIDVLNAVASVRQHPDADPNRIGLWGHSMGGYITLRAMLVDDSIRAGVIWAGVVGSYPDLLERWRRPSSTPSSIPARARRWRDELVAQYGTPAENPDFWASISANTYVAELSGPVQLHHGTADTSVPIAFSETLYNQILAAGGVVEFYSYPGDNHNLSVNFNTAMARSIAFFDTYVKGP</sequence>
<dbReference type="InterPro" id="IPR029058">
    <property type="entry name" value="AB_hydrolase_fold"/>
</dbReference>
<name>A0A540V850_9CHLR</name>
<evidence type="ECO:0000259" key="3">
    <source>
        <dbReference type="Pfam" id="PF00326"/>
    </source>
</evidence>
<keyword evidence="1" id="KW-0378">Hydrolase</keyword>
<dbReference type="Gene3D" id="3.10.350.10">
    <property type="entry name" value="LysM domain"/>
    <property type="match status" value="1"/>
</dbReference>
<dbReference type="AlphaFoldDB" id="A0A540V850"/>
<keyword evidence="5" id="KW-1185">Reference proteome</keyword>
<dbReference type="InParanoid" id="A0A540V850"/>
<dbReference type="FunCoup" id="A0A540V850">
    <property type="interactions" value="46"/>
</dbReference>
<dbReference type="Pfam" id="PF00326">
    <property type="entry name" value="Peptidase_S9"/>
    <property type="match status" value="1"/>
</dbReference>
<comment type="caution">
    <text evidence="4">The sequence shown here is derived from an EMBL/GenBank/DDBJ whole genome shotgun (WGS) entry which is preliminary data.</text>
</comment>
<organism evidence="4 5">
    <name type="scientific">Litorilinea aerophila</name>
    <dbReference type="NCBI Taxonomy" id="1204385"/>
    <lineage>
        <taxon>Bacteria</taxon>
        <taxon>Bacillati</taxon>
        <taxon>Chloroflexota</taxon>
        <taxon>Caldilineae</taxon>
        <taxon>Caldilineales</taxon>
        <taxon>Caldilineaceae</taxon>
        <taxon>Litorilinea</taxon>
    </lineage>
</organism>
<dbReference type="GO" id="GO:0052689">
    <property type="term" value="F:carboxylic ester hydrolase activity"/>
    <property type="evidence" value="ECO:0007669"/>
    <property type="project" value="UniProtKB-ARBA"/>
</dbReference>
<gene>
    <name evidence="4" type="ORF">FKZ61_23620</name>
</gene>
<reference evidence="4 5" key="1">
    <citation type="submission" date="2019-06" db="EMBL/GenBank/DDBJ databases">
        <title>Genome sequence of Litorilinea aerophila BAA-2444.</title>
        <authorList>
            <person name="Maclea K.S."/>
            <person name="Maurais E.G."/>
            <person name="Iannazzi L.C."/>
        </authorList>
    </citation>
    <scope>NUCLEOTIDE SEQUENCE [LARGE SCALE GENOMIC DNA]</scope>
    <source>
        <strain evidence="4 5">ATCC BAA-2444</strain>
    </source>
</reference>
<accession>A0A540V850</accession>